<evidence type="ECO:0000256" key="2">
    <source>
        <dbReference type="ARBA" id="ARBA00022746"/>
    </source>
</evidence>
<reference evidence="6 7" key="1">
    <citation type="submission" date="2020-08" db="EMBL/GenBank/DDBJ databases">
        <title>Sequencing the genomes of 1000 actinobacteria strains.</title>
        <authorList>
            <person name="Klenk H.-P."/>
        </authorList>
    </citation>
    <scope>NUCLEOTIDE SEQUENCE [LARGE SCALE GENOMIC DNA]</scope>
    <source>
        <strain evidence="6 7">DSM 45886</strain>
    </source>
</reference>
<keyword evidence="2 4" id="KW-0125">Carotenoid biosynthesis</keyword>
<dbReference type="PRINTS" id="PR00419">
    <property type="entry name" value="ADXRDTASE"/>
</dbReference>
<dbReference type="InterPro" id="IPR036188">
    <property type="entry name" value="FAD/NAD-bd_sf"/>
</dbReference>
<name>A0A7W7SPT0_9ACTN</name>
<dbReference type="PANTHER" id="PTHR43734">
    <property type="entry name" value="PHYTOENE DESATURASE"/>
    <property type="match status" value="1"/>
</dbReference>
<comment type="pathway">
    <text evidence="1 4">Carotenoid biosynthesis.</text>
</comment>
<dbReference type="SUPFAM" id="SSF51905">
    <property type="entry name" value="FAD/NAD(P)-binding domain"/>
    <property type="match status" value="1"/>
</dbReference>
<dbReference type="GO" id="GO:0016491">
    <property type="term" value="F:oxidoreductase activity"/>
    <property type="evidence" value="ECO:0007669"/>
    <property type="project" value="UniProtKB-KW"/>
</dbReference>
<accession>A0A7W7SPT0</accession>
<gene>
    <name evidence="6" type="ORF">FHR38_002441</name>
</gene>
<dbReference type="InterPro" id="IPR002937">
    <property type="entry name" value="Amino_oxidase"/>
</dbReference>
<sequence>MRTVTGRTDQVVIVGAGLGGLACALHLVGSGRQVTVLEREPVPGGRAGRLSLSASGGDISGSGLLVPPGLPDTDATEAERYEFDTGPTVLTMPDLIAEALAAVGEELSDWVELSPLDPAYRAHYPDGSTMDVIADSTRMAAEVSRVCGPREADGYLRFVEYTRRLWQLERRDFIERNLDAPTDLLTANLLRLVAAGAFRRLQTKVDQFFTDPRTRRIFSFQAMYAGLAPHDALAIYTVIAYLDSVAGVYFPRGGMHAVSRALAGAAEKHGVQIRYGTTVTRVETSAGRATAVLTADGERITADVVVLNPDLPVAYQQLLPPSRQRRLRYSPSCVVLHVGSRQGYEKIAHHNIHFGRAWKGTFDEVIKQGKLMSDPSLLVTNPSRTDPSVAPAGRHTYYVLAPVPNLDRADLDWRGDLAWRYADELMDTLERRGYVGFADGVEVARMVTPADWADAGMAAGTPFAAAHNLFQTGPFRPNNLHRTLSNVVFVGSGTQPGVGVPMVLISGKLAAARVTGGAC</sequence>
<evidence type="ECO:0000313" key="6">
    <source>
        <dbReference type="EMBL" id="MBB4958708.1"/>
    </source>
</evidence>
<evidence type="ECO:0000256" key="4">
    <source>
        <dbReference type="RuleBase" id="RU362075"/>
    </source>
</evidence>
<protein>
    <submittedName>
        <fullName evidence="6">Phytoene desaturase</fullName>
        <ecNumber evidence="6">1.3.99.26</ecNumber>
        <ecNumber evidence="6">1.3.99.28</ecNumber>
        <ecNumber evidence="6">1.3.99.29</ecNumber>
        <ecNumber evidence="6">1.3.99.31</ecNumber>
    </submittedName>
</protein>
<dbReference type="Gene3D" id="3.50.50.60">
    <property type="entry name" value="FAD/NAD(P)-binding domain"/>
    <property type="match status" value="2"/>
</dbReference>
<keyword evidence="3 4" id="KW-0560">Oxidoreductase</keyword>
<dbReference type="EC" id="1.3.99.31" evidence="6"/>
<feature type="domain" description="Amine oxidase" evidence="5">
    <location>
        <begin position="18"/>
        <end position="514"/>
    </location>
</feature>
<dbReference type="EMBL" id="JACHJW010000001">
    <property type="protein sequence ID" value="MBB4958708.1"/>
    <property type="molecule type" value="Genomic_DNA"/>
</dbReference>
<dbReference type="Proteomes" id="UP000578819">
    <property type="component" value="Unassembled WGS sequence"/>
</dbReference>
<evidence type="ECO:0000256" key="1">
    <source>
        <dbReference type="ARBA" id="ARBA00004829"/>
    </source>
</evidence>
<evidence type="ECO:0000259" key="5">
    <source>
        <dbReference type="Pfam" id="PF01593"/>
    </source>
</evidence>
<dbReference type="GO" id="GO:0016117">
    <property type="term" value="P:carotenoid biosynthetic process"/>
    <property type="evidence" value="ECO:0007669"/>
    <property type="project" value="UniProtKB-KW"/>
</dbReference>
<dbReference type="EC" id="1.3.99.29" evidence="6"/>
<dbReference type="AlphaFoldDB" id="A0A7W7SPT0"/>
<dbReference type="PROSITE" id="PS51257">
    <property type="entry name" value="PROKAR_LIPOPROTEIN"/>
    <property type="match status" value="1"/>
</dbReference>
<comment type="similarity">
    <text evidence="4">Belongs to the carotenoid/retinoid oxidoreductase family.</text>
</comment>
<proteinExistence type="inferred from homology"/>
<dbReference type="PANTHER" id="PTHR43734:SF1">
    <property type="entry name" value="PHYTOENE DESATURASE"/>
    <property type="match status" value="1"/>
</dbReference>
<dbReference type="Pfam" id="PF01593">
    <property type="entry name" value="Amino_oxidase"/>
    <property type="match status" value="1"/>
</dbReference>
<dbReference type="EC" id="1.3.99.28" evidence="6"/>
<evidence type="ECO:0000256" key="3">
    <source>
        <dbReference type="ARBA" id="ARBA00023002"/>
    </source>
</evidence>
<dbReference type="EC" id="1.3.99.26" evidence="6"/>
<organism evidence="6 7">
    <name type="scientific">Micromonospora polyrhachis</name>
    <dbReference type="NCBI Taxonomy" id="1282883"/>
    <lineage>
        <taxon>Bacteria</taxon>
        <taxon>Bacillati</taxon>
        <taxon>Actinomycetota</taxon>
        <taxon>Actinomycetes</taxon>
        <taxon>Micromonosporales</taxon>
        <taxon>Micromonosporaceae</taxon>
        <taxon>Micromonospora</taxon>
    </lineage>
</organism>
<dbReference type="InterPro" id="IPR014105">
    <property type="entry name" value="Carotenoid/retinoid_OxRdtase"/>
</dbReference>
<keyword evidence="7" id="KW-1185">Reference proteome</keyword>
<dbReference type="NCBIfam" id="TIGR02734">
    <property type="entry name" value="crtI_fam"/>
    <property type="match status" value="1"/>
</dbReference>
<evidence type="ECO:0000313" key="7">
    <source>
        <dbReference type="Proteomes" id="UP000578819"/>
    </source>
</evidence>
<dbReference type="RefSeq" id="WP_184534756.1">
    <property type="nucleotide sequence ID" value="NZ_JACHJW010000001.1"/>
</dbReference>
<comment type="caution">
    <text evidence="6">The sequence shown here is derived from an EMBL/GenBank/DDBJ whole genome shotgun (WGS) entry which is preliminary data.</text>
</comment>